<organism evidence="1 2">
    <name type="scientific">Acinetobacter lwoffii</name>
    <dbReference type="NCBI Taxonomy" id="28090"/>
    <lineage>
        <taxon>Bacteria</taxon>
        <taxon>Pseudomonadati</taxon>
        <taxon>Pseudomonadota</taxon>
        <taxon>Gammaproteobacteria</taxon>
        <taxon>Moraxellales</taxon>
        <taxon>Moraxellaceae</taxon>
        <taxon>Acinetobacter</taxon>
    </lineage>
</organism>
<accession>A0AAW8LF56</accession>
<name>A0AAW8LF56_ACILW</name>
<sequence length="139" mass="16217">MLEEIYKRVGEYKDKYRSDPKILCADQETLEKIIKEIPRLKNSIDLTEVYPDIFNMKVIVTIDDGYGYQLFDKSDLDKAIQKYDSLLYPEKLVRIRKFIFTANQKVNTNPSAKCLGETKSEWLDIPQGVIGAYKRLLKS</sequence>
<dbReference type="RefSeq" id="WP_310076708.1">
    <property type="nucleotide sequence ID" value="NZ_JALKUZ010000010.1"/>
</dbReference>
<dbReference type="EMBL" id="JAVDSC010000001">
    <property type="protein sequence ID" value="MDR6628351.1"/>
    <property type="molecule type" value="Genomic_DNA"/>
</dbReference>
<dbReference type="Proteomes" id="UP001262767">
    <property type="component" value="Unassembled WGS sequence"/>
</dbReference>
<dbReference type="AlphaFoldDB" id="A0AAW8LF56"/>
<reference evidence="1" key="1">
    <citation type="submission" date="2023-07" db="EMBL/GenBank/DDBJ databases">
        <title>Sorghum-associated microbial communities from plants grown in Nebraska, USA.</title>
        <authorList>
            <person name="Schachtman D."/>
        </authorList>
    </citation>
    <scope>NUCLEOTIDE SEQUENCE</scope>
    <source>
        <strain evidence="1">BE44</strain>
    </source>
</reference>
<proteinExistence type="predicted"/>
<comment type="caution">
    <text evidence="1">The sequence shown here is derived from an EMBL/GenBank/DDBJ whole genome shotgun (WGS) entry which is preliminary data.</text>
</comment>
<evidence type="ECO:0000313" key="2">
    <source>
        <dbReference type="Proteomes" id="UP001262767"/>
    </source>
</evidence>
<gene>
    <name evidence="1" type="ORF">J2X86_000339</name>
</gene>
<evidence type="ECO:0000313" key="1">
    <source>
        <dbReference type="EMBL" id="MDR6628351.1"/>
    </source>
</evidence>
<protein>
    <submittedName>
        <fullName evidence="1">Uncharacterized protein</fullName>
    </submittedName>
</protein>